<feature type="transmembrane region" description="Helical" evidence="7">
    <location>
        <begin position="528"/>
        <end position="547"/>
    </location>
</feature>
<sequence>MFAKMLPTLSTVALLFLVTDLAGLVLGAQILKTSAFYTCLPDSNMTVQNLDIKYKIEGKELTFNVAGTSTSEQNVTAHLKVMAYGINVYQKSFDPCSSSTYISQLCPVPVGQFSANGTQLVPEEYASQIPKIAFSVPDISAVATLQLKSLENDMDVACINADVNNGKTVHTPAVSYVAAGIAGAALIMTGATAAGTAAGAAGGGITSGAHVHSTSGASTPSFIQVFSWFQGLAMNGMLSVNYPPIYRSFTKNFAFSTGIIPWTAMQVSIDNFRQRTGGNLTESSVRYLKEPQTQAEITSTKISSRALYTIIMKRDSITTSVNNTPADSTLSTSSHSSSLVEARLNGIKAYVEELSVPEANTFLTVLLVVACVIASIVVGILFCKVVLEVWALFGSLPRNLAGFRKHYWSTMARSIVQLILILYGIWVLYCIFQFTHGDSWAAKSLAALSLTIFSSILIYFAYKIWRTARKLEKLEGDASGLYQDKNNWLKYSMFYDSYSKEYWWMFLPAILYMFAKGCALAAGNSHGLAQTIAQLIIEFLMLGLLIWNRPYERRSGNIINIVIQVVRGLSVACILVFVEELGITQTTQTVTGVVLIAIQSILTGFLAILIATNAIIMLCKQNPHRKRRKEAGKYCNNLDELAISDFKEKSLINPFSKRKSNSLDSKMESSITKLKPTILRSQISHDSVNMSLDSLQRDQIRPHFRPEMYHHRGHRSDSQDGLLDSISRESLKHQSGEYRGVAW</sequence>
<evidence type="ECO:0000256" key="7">
    <source>
        <dbReference type="SAM" id="Phobius"/>
    </source>
</evidence>
<dbReference type="InterPro" id="IPR003172">
    <property type="entry name" value="ML_dom"/>
</dbReference>
<evidence type="ECO:0000256" key="6">
    <source>
        <dbReference type="ARBA" id="ARBA00023136"/>
    </source>
</evidence>
<organism evidence="11 12">
    <name type="scientific">Golovinomyces cichoracearum</name>
    <dbReference type="NCBI Taxonomy" id="62708"/>
    <lineage>
        <taxon>Eukaryota</taxon>
        <taxon>Fungi</taxon>
        <taxon>Dikarya</taxon>
        <taxon>Ascomycota</taxon>
        <taxon>Pezizomycotina</taxon>
        <taxon>Leotiomycetes</taxon>
        <taxon>Erysiphales</taxon>
        <taxon>Erysiphaceae</taxon>
        <taxon>Golovinomyces</taxon>
    </lineage>
</organism>
<keyword evidence="3 7" id="KW-0812">Transmembrane</keyword>
<dbReference type="GO" id="GO:0055085">
    <property type="term" value="P:transmembrane transport"/>
    <property type="evidence" value="ECO:0007669"/>
    <property type="project" value="TreeGrafter"/>
</dbReference>
<name>A0A420IG39_9PEZI</name>
<keyword evidence="5 7" id="KW-1133">Transmembrane helix</keyword>
<feature type="transmembrane region" description="Helical" evidence="7">
    <location>
        <begin position="362"/>
        <end position="393"/>
    </location>
</feature>
<evidence type="ECO:0000259" key="10">
    <source>
        <dbReference type="SMART" id="SM01320"/>
    </source>
</evidence>
<feature type="transmembrane region" description="Helical" evidence="7">
    <location>
        <begin position="440"/>
        <end position="462"/>
    </location>
</feature>
<comment type="similarity">
    <text evidence="2">Belongs to the transient receptor potential (TRP) ion channel family.</text>
</comment>
<dbReference type="InterPro" id="IPR040241">
    <property type="entry name" value="TRP_Flc/Pkd2-like"/>
</dbReference>
<dbReference type="GO" id="GO:0016020">
    <property type="term" value="C:membrane"/>
    <property type="evidence" value="ECO:0007669"/>
    <property type="project" value="UniProtKB-SubCell"/>
</dbReference>
<accession>A0A420IG39</accession>
<evidence type="ECO:0000313" key="12">
    <source>
        <dbReference type="Proteomes" id="UP000285326"/>
    </source>
</evidence>
<reference evidence="11 12" key="1">
    <citation type="journal article" date="2018" name="BMC Genomics">
        <title>Comparative genome analyses reveal sequence features reflecting distinct modes of host-adaptation between dicot and monocot powdery mildew.</title>
        <authorList>
            <person name="Wu Y."/>
            <person name="Ma X."/>
            <person name="Pan Z."/>
            <person name="Kale S.D."/>
            <person name="Song Y."/>
            <person name="King H."/>
            <person name="Zhang Q."/>
            <person name="Presley C."/>
            <person name="Deng X."/>
            <person name="Wei C.I."/>
            <person name="Xiao S."/>
        </authorList>
    </citation>
    <scope>NUCLEOTIDE SEQUENCE [LARGE SCALE GENOMIC DNA]</scope>
    <source>
        <strain evidence="11">UMSG1</strain>
    </source>
</reference>
<keyword evidence="4 8" id="KW-0732">Signal</keyword>
<dbReference type="Pfam" id="PF14558">
    <property type="entry name" value="TRP_N"/>
    <property type="match status" value="1"/>
</dbReference>
<feature type="signal peptide" evidence="8">
    <location>
        <begin position="1"/>
        <end position="27"/>
    </location>
</feature>
<dbReference type="SMART" id="SM01320">
    <property type="entry name" value="TRP_N"/>
    <property type="match status" value="1"/>
</dbReference>
<dbReference type="AlphaFoldDB" id="A0A420IG39"/>
<dbReference type="Pfam" id="PF06011">
    <property type="entry name" value="TRP"/>
    <property type="match status" value="1"/>
</dbReference>
<feature type="transmembrane region" description="Helical" evidence="7">
    <location>
        <begin position="502"/>
        <end position="522"/>
    </location>
</feature>
<dbReference type="InterPro" id="IPR032800">
    <property type="entry name" value="TRP_N"/>
</dbReference>
<comment type="caution">
    <text evidence="11">The sequence shown here is derived from an EMBL/GenBank/DDBJ whole genome shotgun (WGS) entry which is preliminary data.</text>
</comment>
<gene>
    <name evidence="11" type="ORF">GcM1_244139</name>
</gene>
<feature type="transmembrane region" description="Helical" evidence="7">
    <location>
        <begin position="414"/>
        <end position="434"/>
    </location>
</feature>
<evidence type="ECO:0000256" key="4">
    <source>
        <dbReference type="ARBA" id="ARBA00022729"/>
    </source>
</evidence>
<evidence type="ECO:0000256" key="5">
    <source>
        <dbReference type="ARBA" id="ARBA00022989"/>
    </source>
</evidence>
<evidence type="ECO:0000256" key="1">
    <source>
        <dbReference type="ARBA" id="ARBA00004141"/>
    </source>
</evidence>
<feature type="chain" id="PRO_5019063055" evidence="8">
    <location>
        <begin position="28"/>
        <end position="743"/>
    </location>
</feature>
<feature type="transmembrane region" description="Helical" evidence="7">
    <location>
        <begin position="559"/>
        <end position="578"/>
    </location>
</feature>
<dbReference type="PANTHER" id="PTHR31145">
    <property type="entry name" value="INTEGRAL MEMBRANE PROTEIN (AFU_ORTHOLOGUE AFUA_7G01610)"/>
    <property type="match status" value="1"/>
</dbReference>
<keyword evidence="6 7" id="KW-0472">Membrane</keyword>
<evidence type="ECO:0000259" key="9">
    <source>
        <dbReference type="SMART" id="SM00737"/>
    </source>
</evidence>
<evidence type="ECO:0000256" key="8">
    <source>
        <dbReference type="SAM" id="SignalP"/>
    </source>
</evidence>
<evidence type="ECO:0000313" key="11">
    <source>
        <dbReference type="EMBL" id="RKF73487.1"/>
    </source>
</evidence>
<feature type="domain" description="ML-like" evidence="10">
    <location>
        <begin position="29"/>
        <end position="170"/>
    </location>
</feature>
<evidence type="ECO:0000256" key="3">
    <source>
        <dbReference type="ARBA" id="ARBA00022692"/>
    </source>
</evidence>
<dbReference type="EMBL" id="MCBS01024410">
    <property type="protein sequence ID" value="RKF73487.1"/>
    <property type="molecule type" value="Genomic_DNA"/>
</dbReference>
<proteinExistence type="inferred from homology"/>
<feature type="transmembrane region" description="Helical" evidence="7">
    <location>
        <begin position="590"/>
        <end position="619"/>
    </location>
</feature>
<protein>
    <submittedName>
        <fullName evidence="11">Flavin carrier protein 2</fullName>
    </submittedName>
</protein>
<dbReference type="GO" id="GO:0009272">
    <property type="term" value="P:fungal-type cell wall biogenesis"/>
    <property type="evidence" value="ECO:0007669"/>
    <property type="project" value="TreeGrafter"/>
</dbReference>
<feature type="domain" description="MD-2-related lipid-recognition" evidence="9">
    <location>
        <begin position="36"/>
        <end position="163"/>
    </location>
</feature>
<dbReference type="PANTHER" id="PTHR31145:SF5">
    <property type="entry name" value="DUF907 DOMAIN PROTEIN (AFU_ORTHOLOGUE AFUA_2G06100)"/>
    <property type="match status" value="1"/>
</dbReference>
<evidence type="ECO:0000256" key="2">
    <source>
        <dbReference type="ARBA" id="ARBA00010642"/>
    </source>
</evidence>
<comment type="subcellular location">
    <subcellularLocation>
        <location evidence="1">Membrane</location>
        <topology evidence="1">Multi-pass membrane protein</topology>
    </subcellularLocation>
</comment>
<dbReference type="SMART" id="SM00737">
    <property type="entry name" value="ML"/>
    <property type="match status" value="1"/>
</dbReference>
<dbReference type="Proteomes" id="UP000285326">
    <property type="component" value="Unassembled WGS sequence"/>
</dbReference>
<dbReference type="InterPro" id="IPR010308">
    <property type="entry name" value="TRP_C"/>
</dbReference>